<dbReference type="EMBL" id="NPBY01000049">
    <property type="protein sequence ID" value="PAD74997.1"/>
    <property type="molecule type" value="Genomic_DNA"/>
</dbReference>
<evidence type="ECO:0000313" key="2">
    <source>
        <dbReference type="EMBL" id="PAD74997.1"/>
    </source>
</evidence>
<dbReference type="Gene3D" id="3.40.50.720">
    <property type="entry name" value="NAD(P)-binding Rossmann-like Domain"/>
    <property type="match status" value="1"/>
</dbReference>
<proteinExistence type="predicted"/>
<dbReference type="Proteomes" id="UP000215596">
    <property type="component" value="Unassembled WGS sequence"/>
</dbReference>
<evidence type="ECO:0000313" key="4">
    <source>
        <dbReference type="Proteomes" id="UP000435177"/>
    </source>
</evidence>
<dbReference type="InterPro" id="IPR023401">
    <property type="entry name" value="ODC_N"/>
</dbReference>
<reference evidence="1 4" key="2">
    <citation type="submission" date="2019-11" db="EMBL/GenBank/DDBJ databases">
        <title>Draft genome sequences of five Paenibacillus species of dairy origin.</title>
        <authorList>
            <person name="Olajide A.M."/>
            <person name="Chen S."/>
            <person name="Lapointe G."/>
        </authorList>
    </citation>
    <scope>NUCLEOTIDE SEQUENCE [LARGE SCALE GENOMIC DNA]</scope>
    <source>
        <strain evidence="1 4">3CS1</strain>
    </source>
</reference>
<dbReference type="PIRSF" id="PIRSF001439">
    <property type="entry name" value="CryM"/>
    <property type="match status" value="1"/>
</dbReference>
<dbReference type="EMBL" id="WOAA01000005">
    <property type="protein sequence ID" value="MUG66061.1"/>
    <property type="molecule type" value="Genomic_DNA"/>
</dbReference>
<dbReference type="PANTHER" id="PTHR13812">
    <property type="entry name" value="KETIMINE REDUCTASE MU-CRYSTALLIN"/>
    <property type="match status" value="1"/>
</dbReference>
<keyword evidence="4" id="KW-1185">Reference proteome</keyword>
<dbReference type="OrthoDB" id="9792005at2"/>
<dbReference type="Pfam" id="PF02423">
    <property type="entry name" value="OCD_Mu_crystall"/>
    <property type="match status" value="1"/>
</dbReference>
<name>A0A268EPE7_9BACL</name>
<evidence type="ECO:0000313" key="1">
    <source>
        <dbReference type="EMBL" id="MUG66061.1"/>
    </source>
</evidence>
<dbReference type="InterPro" id="IPR036291">
    <property type="entry name" value="NAD(P)-bd_dom_sf"/>
</dbReference>
<reference evidence="2 3" key="1">
    <citation type="submission" date="2017-07" db="EMBL/GenBank/DDBJ databases">
        <title>Isolation and whole genome analysis of endospore-forming bacteria from heroin.</title>
        <authorList>
            <person name="Kalinowski J."/>
            <person name="Ahrens B."/>
            <person name="Al-Dilaimi A."/>
            <person name="Winkler A."/>
            <person name="Wibberg D."/>
            <person name="Schleenbecker U."/>
            <person name="Ruckert C."/>
            <person name="Wolfel R."/>
            <person name="Grass G."/>
        </authorList>
    </citation>
    <scope>NUCLEOTIDE SEQUENCE [LARGE SCALE GENOMIC DNA]</scope>
    <source>
        <strain evidence="2 3">7537-G1</strain>
    </source>
</reference>
<accession>A0A268EPE7</accession>
<dbReference type="InterPro" id="IPR003462">
    <property type="entry name" value="ODC_Mu_crystall"/>
</dbReference>
<gene>
    <name evidence="2" type="ORF">CHH67_16585</name>
    <name evidence="1" type="ORF">GNP94_08555</name>
</gene>
<dbReference type="PANTHER" id="PTHR13812:SF19">
    <property type="entry name" value="KETIMINE REDUCTASE MU-CRYSTALLIN"/>
    <property type="match status" value="1"/>
</dbReference>
<organism evidence="2 3">
    <name type="scientific">Paenibacillus campinasensis</name>
    <dbReference type="NCBI Taxonomy" id="66347"/>
    <lineage>
        <taxon>Bacteria</taxon>
        <taxon>Bacillati</taxon>
        <taxon>Bacillota</taxon>
        <taxon>Bacilli</taxon>
        <taxon>Bacillales</taxon>
        <taxon>Paenibacillaceae</taxon>
        <taxon>Paenibacillus</taxon>
    </lineage>
</organism>
<sequence>MLYLNDHHIREAGIDWPVLTGVIKEVLRTEEEGDTVRPLKPYLRFQNPRNRIIAMPAYVGGDVKLAGIKWIASFPDNPTHGLPRAHNTVILNDTDTGQPVAIVHSGLLSGLRTAAVSGMMLQAYMEMQGWPDVALGIIGWGPIGQLHLRMCAALLGMKLKRVFLYDLKGVDVSAVPAELRPLTVVAQDWREVYRNSDVFATCTVSNERYINERPRPGMLLLGVSLRDYAPDSVAHIATVVVDDWEEVCRENTDIELLHTRFGLQKRDVITLADVVLQRKLLQTDRREPVFFNPMGLAVFDIGIAGYYWKRATALGIGTRLLV</sequence>
<evidence type="ECO:0000313" key="3">
    <source>
        <dbReference type="Proteomes" id="UP000215596"/>
    </source>
</evidence>
<dbReference type="GO" id="GO:0005737">
    <property type="term" value="C:cytoplasm"/>
    <property type="evidence" value="ECO:0007669"/>
    <property type="project" value="TreeGrafter"/>
</dbReference>
<dbReference type="AlphaFoldDB" id="A0A268EPE7"/>
<comment type="caution">
    <text evidence="2">The sequence shown here is derived from an EMBL/GenBank/DDBJ whole genome shotgun (WGS) entry which is preliminary data.</text>
</comment>
<dbReference type="SUPFAM" id="SSF51735">
    <property type="entry name" value="NAD(P)-binding Rossmann-fold domains"/>
    <property type="match status" value="1"/>
</dbReference>
<dbReference type="Gene3D" id="3.30.1780.10">
    <property type="entry name" value="ornithine cyclodeaminase, domain 1"/>
    <property type="match status" value="1"/>
</dbReference>
<dbReference type="Proteomes" id="UP000435177">
    <property type="component" value="Unassembled WGS sequence"/>
</dbReference>
<dbReference type="RefSeq" id="WP_095266419.1">
    <property type="nucleotide sequence ID" value="NZ_NPBY01000049.1"/>
</dbReference>
<protein>
    <submittedName>
        <fullName evidence="2">2,3-diaminopropionate biosynthesis protein SbnB</fullName>
    </submittedName>
</protein>